<evidence type="ECO:0000313" key="3">
    <source>
        <dbReference type="Proteomes" id="UP001281761"/>
    </source>
</evidence>
<protein>
    <submittedName>
        <fullName evidence="2">Uncharacterized protein</fullName>
    </submittedName>
</protein>
<organism evidence="2 3">
    <name type="scientific">Blattamonas nauphoetae</name>
    <dbReference type="NCBI Taxonomy" id="2049346"/>
    <lineage>
        <taxon>Eukaryota</taxon>
        <taxon>Metamonada</taxon>
        <taxon>Preaxostyla</taxon>
        <taxon>Oxymonadida</taxon>
        <taxon>Blattamonas</taxon>
    </lineage>
</organism>
<evidence type="ECO:0000256" key="1">
    <source>
        <dbReference type="SAM" id="MobiDB-lite"/>
    </source>
</evidence>
<dbReference type="EMBL" id="JARBJD010000139">
    <property type="protein sequence ID" value="KAK2950299.1"/>
    <property type="molecule type" value="Genomic_DNA"/>
</dbReference>
<feature type="region of interest" description="Disordered" evidence="1">
    <location>
        <begin position="299"/>
        <end position="318"/>
    </location>
</feature>
<name>A0ABQ9XF32_9EUKA</name>
<keyword evidence="3" id="KW-1185">Reference proteome</keyword>
<gene>
    <name evidence="2" type="ORF">BLNAU_14791</name>
</gene>
<evidence type="ECO:0000313" key="2">
    <source>
        <dbReference type="EMBL" id="KAK2950299.1"/>
    </source>
</evidence>
<reference evidence="2 3" key="1">
    <citation type="journal article" date="2022" name="bioRxiv">
        <title>Genomics of Preaxostyla Flagellates Illuminates Evolutionary Transitions and the Path Towards Mitochondrial Loss.</title>
        <authorList>
            <person name="Novak L.V.F."/>
            <person name="Treitli S.C."/>
            <person name="Pyrih J."/>
            <person name="Halakuc P."/>
            <person name="Pipaliya S.V."/>
            <person name="Vacek V."/>
            <person name="Brzon O."/>
            <person name="Soukal P."/>
            <person name="Eme L."/>
            <person name="Dacks J.B."/>
            <person name="Karnkowska A."/>
            <person name="Elias M."/>
            <person name="Hampl V."/>
        </authorList>
    </citation>
    <scope>NUCLEOTIDE SEQUENCE [LARGE SCALE GENOMIC DNA]</scope>
    <source>
        <strain evidence="2">NAU3</strain>
        <tissue evidence="2">Gut</tissue>
    </source>
</reference>
<dbReference type="Proteomes" id="UP001281761">
    <property type="component" value="Unassembled WGS sequence"/>
</dbReference>
<proteinExistence type="predicted"/>
<comment type="caution">
    <text evidence="2">The sequence shown here is derived from an EMBL/GenBank/DDBJ whole genome shotgun (WGS) entry which is preliminary data.</text>
</comment>
<accession>A0ABQ9XF32</accession>
<sequence>MENFVKALIRISISDVFPIPWSPEIKIAAPGWGPILGEEDMAILEESKIVDGFTETILQGHEGETIRTSDTLLIESTEIKVQNRNLDTTDQFTPPRRSAVTYYACLLTSDTAVGKSSTVTFSDCVISAPATAQLNTLHFPPLFEFTDSDVEFDSVSFFASTENPNQLPVFTENPIFVGVQFRASQFMMSHCRVGQTQVVDGSWLLLTREVKAELSAEFALVAFISNTSFRGISRINSGACVLESRREMGSEETQAEITLSKCSISECELRGYVQHGNLLYFYRSTVLINGTRIEGQGGVGEVDTPHDNSTRIQSHPSNTEITEEMCSKAGVAVWFTHSKARLESSSFVRCPTGAVQLTGRASSLFVSNVSFAANGWPVQHNLVCTGRGNRVEIDSLHSVDGVSLSDPIRANASLWMWTEECWMGGRFVEMESMPSLLFIPSMENVSKETCSEGATDLSVKGKDLFPCPLKLQLFEIVKEKKTKAEKEQNTTNIDVLSTLNSTAFHIAISANTTNSTNEWRVRLLFVDGVAGMSTFVGTESFVVQAVKPKRTLLMVGIV</sequence>